<evidence type="ECO:0000313" key="5">
    <source>
        <dbReference type="Proteomes" id="UP001236014"/>
    </source>
</evidence>
<dbReference type="SUPFAM" id="SSF46689">
    <property type="entry name" value="Homeodomain-like"/>
    <property type="match status" value="1"/>
</dbReference>
<organism evidence="4 5">
    <name type="scientific">Amycolatopsis carbonis</name>
    <dbReference type="NCBI Taxonomy" id="715471"/>
    <lineage>
        <taxon>Bacteria</taxon>
        <taxon>Bacillati</taxon>
        <taxon>Actinomycetota</taxon>
        <taxon>Actinomycetes</taxon>
        <taxon>Pseudonocardiales</taxon>
        <taxon>Pseudonocardiaceae</taxon>
        <taxon>Amycolatopsis</taxon>
    </lineage>
</organism>
<dbReference type="InterPro" id="IPR001647">
    <property type="entry name" value="HTH_TetR"/>
</dbReference>
<dbReference type="GO" id="GO:0003677">
    <property type="term" value="F:DNA binding"/>
    <property type="evidence" value="ECO:0007669"/>
    <property type="project" value="UniProtKB-UniRule"/>
</dbReference>
<evidence type="ECO:0000256" key="2">
    <source>
        <dbReference type="PROSITE-ProRule" id="PRU00335"/>
    </source>
</evidence>
<gene>
    <name evidence="4" type="ORF">QRX50_28255</name>
</gene>
<reference evidence="4 5" key="1">
    <citation type="submission" date="2023-06" db="EMBL/GenBank/DDBJ databases">
        <authorList>
            <person name="Oyuntsetseg B."/>
            <person name="Kim S.B."/>
        </authorList>
    </citation>
    <scope>NUCLEOTIDE SEQUENCE [LARGE SCALE GENOMIC DNA]</scope>
    <source>
        <strain evidence="4 5">2-15</strain>
    </source>
</reference>
<accession>A0A9Y2I7X3</accession>
<name>A0A9Y2I7X3_9PSEU</name>
<dbReference type="Proteomes" id="UP001236014">
    <property type="component" value="Chromosome"/>
</dbReference>
<dbReference type="InterPro" id="IPR009057">
    <property type="entry name" value="Homeodomain-like_sf"/>
</dbReference>
<sequence length="212" mass="22671">MPRPRIHDPERLLDVAERLVADRGPEEVTARGLALAAGAPNSAIYHSFGSLPALVGRAWLRAATHFVDVQEGLVDTALAEAGPVAAVVAAADAPAVVAVRRPDAARLMITVSPDRVLGPQLPDEVAAALHALDKRLVRLLVRLARELWQRGDGVAVEVITTCVVDLPSALYRRELAEGRVGEDSRRRLAAAVRAVLALPPPKRRSCRPVTTV</sequence>
<evidence type="ECO:0000313" key="4">
    <source>
        <dbReference type="EMBL" id="WIX75410.1"/>
    </source>
</evidence>
<dbReference type="KEGG" id="acab:QRX50_28255"/>
<dbReference type="RefSeq" id="WP_285966182.1">
    <property type="nucleotide sequence ID" value="NZ_CP127294.1"/>
</dbReference>
<protein>
    <submittedName>
        <fullName evidence="4">TetR family transcriptional regulator</fullName>
    </submittedName>
</protein>
<feature type="DNA-binding region" description="H-T-H motif" evidence="2">
    <location>
        <begin position="29"/>
        <end position="48"/>
    </location>
</feature>
<dbReference type="PROSITE" id="PS50977">
    <property type="entry name" value="HTH_TETR_2"/>
    <property type="match status" value="1"/>
</dbReference>
<proteinExistence type="predicted"/>
<evidence type="ECO:0000256" key="1">
    <source>
        <dbReference type="ARBA" id="ARBA00023125"/>
    </source>
</evidence>
<dbReference type="Pfam" id="PF00440">
    <property type="entry name" value="TetR_N"/>
    <property type="match status" value="1"/>
</dbReference>
<dbReference type="EMBL" id="CP127294">
    <property type="protein sequence ID" value="WIX75410.1"/>
    <property type="molecule type" value="Genomic_DNA"/>
</dbReference>
<evidence type="ECO:0000259" key="3">
    <source>
        <dbReference type="PROSITE" id="PS50977"/>
    </source>
</evidence>
<feature type="domain" description="HTH tetR-type" evidence="3">
    <location>
        <begin position="6"/>
        <end position="66"/>
    </location>
</feature>
<dbReference type="AlphaFoldDB" id="A0A9Y2I7X3"/>
<keyword evidence="1 2" id="KW-0238">DNA-binding</keyword>
<keyword evidence="5" id="KW-1185">Reference proteome</keyword>
<dbReference type="Gene3D" id="1.10.357.10">
    <property type="entry name" value="Tetracycline Repressor, domain 2"/>
    <property type="match status" value="1"/>
</dbReference>